<dbReference type="AlphaFoldDB" id="A0A2H0NE96"/>
<evidence type="ECO:0000313" key="3">
    <source>
        <dbReference type="Proteomes" id="UP000230564"/>
    </source>
</evidence>
<feature type="transmembrane region" description="Helical" evidence="1">
    <location>
        <begin position="98"/>
        <end position="116"/>
    </location>
</feature>
<protein>
    <submittedName>
        <fullName evidence="2">Uncharacterized protein</fullName>
    </submittedName>
</protein>
<feature type="transmembrane region" description="Helical" evidence="1">
    <location>
        <begin position="6"/>
        <end position="27"/>
    </location>
</feature>
<sequence>MSVLAFMMLSYFLINNFSISILFSNYGSTLPNIGELFKTIWIILKSVGIFMWLPSSLGFYYLYKNNREYFYLFLSLILIFILYISSWYRNGMFDIERYSICIIIILLLVSVCTVKIGKIWSIIFTTLFIISLIIVIRGLKKPVNFYQTYASVNNILLDYQLKSSQVAQHKLIDGDVQTYNDLAKIIRNNEVVFYWKNDWAIPGLILAGDHLETPAKLVAIDSEETLRKELVKYADHKVYLLRGVYDTYLSMGNKYKILENILVKERSLVYFISPDS</sequence>
<gene>
    <name evidence="2" type="ORF">COV55_00430</name>
</gene>
<accession>A0A2H0NE96</accession>
<evidence type="ECO:0000256" key="1">
    <source>
        <dbReference type="SAM" id="Phobius"/>
    </source>
</evidence>
<feature type="transmembrane region" description="Helical" evidence="1">
    <location>
        <begin position="69"/>
        <end position="86"/>
    </location>
</feature>
<keyword evidence="1" id="KW-0812">Transmembrane</keyword>
<dbReference type="Proteomes" id="UP000230564">
    <property type="component" value="Unassembled WGS sequence"/>
</dbReference>
<comment type="caution">
    <text evidence="2">The sequence shown here is derived from an EMBL/GenBank/DDBJ whole genome shotgun (WGS) entry which is preliminary data.</text>
</comment>
<feature type="transmembrane region" description="Helical" evidence="1">
    <location>
        <begin position="122"/>
        <end position="139"/>
    </location>
</feature>
<evidence type="ECO:0000313" key="2">
    <source>
        <dbReference type="EMBL" id="PIR07194.1"/>
    </source>
</evidence>
<keyword evidence="1" id="KW-0472">Membrane</keyword>
<organism evidence="2 3">
    <name type="scientific">Candidatus Komeilibacteria bacterium CG11_big_fil_rev_8_21_14_0_20_36_20</name>
    <dbReference type="NCBI Taxonomy" id="1974477"/>
    <lineage>
        <taxon>Bacteria</taxon>
        <taxon>Candidatus Komeiliibacteriota</taxon>
    </lineage>
</organism>
<proteinExistence type="predicted"/>
<name>A0A2H0NE96_9BACT</name>
<dbReference type="EMBL" id="PCWQ01000006">
    <property type="protein sequence ID" value="PIR07194.1"/>
    <property type="molecule type" value="Genomic_DNA"/>
</dbReference>
<feature type="transmembrane region" description="Helical" evidence="1">
    <location>
        <begin position="39"/>
        <end position="63"/>
    </location>
</feature>
<keyword evidence="1" id="KW-1133">Transmembrane helix</keyword>
<reference evidence="2 3" key="1">
    <citation type="submission" date="2017-09" db="EMBL/GenBank/DDBJ databases">
        <title>Depth-based differentiation of microbial function through sediment-hosted aquifers and enrichment of novel symbionts in the deep terrestrial subsurface.</title>
        <authorList>
            <person name="Probst A.J."/>
            <person name="Ladd B."/>
            <person name="Jarett J.K."/>
            <person name="Geller-Mcgrath D.E."/>
            <person name="Sieber C.M."/>
            <person name="Emerson J.B."/>
            <person name="Anantharaman K."/>
            <person name="Thomas B.C."/>
            <person name="Malmstrom R."/>
            <person name="Stieglmeier M."/>
            <person name="Klingl A."/>
            <person name="Woyke T."/>
            <person name="Ryan C.M."/>
            <person name="Banfield J.F."/>
        </authorList>
    </citation>
    <scope>NUCLEOTIDE SEQUENCE [LARGE SCALE GENOMIC DNA]</scope>
    <source>
        <strain evidence="2">CG11_big_fil_rev_8_21_14_0_20_36_20</strain>
    </source>
</reference>